<sequence length="257" mass="28571">MPESSHRPSAHHPMPVRHSSSLRADAPDSENNGAAGEHKASLPLSQQGVQRTINIASTSRPPPSAWVKPGKPRSWEMWQLRSADLRRGLLTYLKRNGTWHGGHPAIIRDIDGEGNISVFTGTSFSESIRKPAKHREHCHDYLLIDDGETEPHYGLPVLQLENGEKLSKTTYVSMVAGSATVKKEGLARWSHGKKSGNYHITAASMDAAEAYFRWYTTMQAEKKRRAEEARQQAMLSEQGAQHPQTNLSSSAHRYYGA</sequence>
<feature type="compositionally biased region" description="Polar residues" evidence="1">
    <location>
        <begin position="233"/>
        <end position="251"/>
    </location>
</feature>
<dbReference type="Proteomes" id="UP000572817">
    <property type="component" value="Unassembled WGS sequence"/>
</dbReference>
<dbReference type="AlphaFoldDB" id="A0A8H4N6U9"/>
<organism evidence="2 3">
    <name type="scientific">Botryosphaeria dothidea</name>
    <dbReference type="NCBI Taxonomy" id="55169"/>
    <lineage>
        <taxon>Eukaryota</taxon>
        <taxon>Fungi</taxon>
        <taxon>Dikarya</taxon>
        <taxon>Ascomycota</taxon>
        <taxon>Pezizomycotina</taxon>
        <taxon>Dothideomycetes</taxon>
        <taxon>Dothideomycetes incertae sedis</taxon>
        <taxon>Botryosphaeriales</taxon>
        <taxon>Botryosphaeriaceae</taxon>
        <taxon>Botryosphaeria</taxon>
    </lineage>
</organism>
<feature type="region of interest" description="Disordered" evidence="1">
    <location>
        <begin position="1"/>
        <end position="48"/>
    </location>
</feature>
<evidence type="ECO:0000256" key="1">
    <source>
        <dbReference type="SAM" id="MobiDB-lite"/>
    </source>
</evidence>
<proteinExistence type="predicted"/>
<reference evidence="2" key="1">
    <citation type="submission" date="2020-04" db="EMBL/GenBank/DDBJ databases">
        <title>Genome Assembly and Annotation of Botryosphaeria dothidea sdau 11-99, a Latent Pathogen of Apple Fruit Ring Rot in China.</title>
        <authorList>
            <person name="Yu C."/>
            <person name="Diao Y."/>
            <person name="Lu Q."/>
            <person name="Zhao J."/>
            <person name="Cui S."/>
            <person name="Peng C."/>
            <person name="He B."/>
            <person name="Liu H."/>
        </authorList>
    </citation>
    <scope>NUCLEOTIDE SEQUENCE [LARGE SCALE GENOMIC DNA]</scope>
    <source>
        <strain evidence="2">Sdau11-99</strain>
    </source>
</reference>
<dbReference type="OrthoDB" id="10485545at2759"/>
<evidence type="ECO:0000313" key="3">
    <source>
        <dbReference type="Proteomes" id="UP000572817"/>
    </source>
</evidence>
<protein>
    <submittedName>
        <fullName evidence="2">Uncharacterized protein</fullName>
    </submittedName>
</protein>
<name>A0A8H4N6U9_9PEZI</name>
<gene>
    <name evidence="2" type="ORF">GTA08_BOTSDO01029</name>
</gene>
<accession>A0A8H4N6U9</accession>
<feature type="region of interest" description="Disordered" evidence="1">
    <location>
        <begin position="230"/>
        <end position="257"/>
    </location>
</feature>
<comment type="caution">
    <text evidence="2">The sequence shown here is derived from an EMBL/GenBank/DDBJ whole genome shotgun (WGS) entry which is preliminary data.</text>
</comment>
<keyword evidence="3" id="KW-1185">Reference proteome</keyword>
<dbReference type="EMBL" id="WWBZ02000001">
    <property type="protein sequence ID" value="KAF4313434.1"/>
    <property type="molecule type" value="Genomic_DNA"/>
</dbReference>
<evidence type="ECO:0000313" key="2">
    <source>
        <dbReference type="EMBL" id="KAF4313434.1"/>
    </source>
</evidence>